<sequence>MPVSFAGHFAASNMMEALEGIEILMKFLLTPQNNLQL</sequence>
<dbReference type="Proteomes" id="UP001519273">
    <property type="component" value="Unassembled WGS sequence"/>
</dbReference>
<reference evidence="1 2" key="1">
    <citation type="submission" date="2021-03" db="EMBL/GenBank/DDBJ databases">
        <title>Genomic Encyclopedia of Type Strains, Phase IV (KMG-IV): sequencing the most valuable type-strain genomes for metagenomic binning, comparative biology and taxonomic classification.</title>
        <authorList>
            <person name="Goeker M."/>
        </authorList>
    </citation>
    <scope>NUCLEOTIDE SEQUENCE [LARGE SCALE GENOMIC DNA]</scope>
    <source>
        <strain evidence="1 2">DSM 23491</strain>
    </source>
</reference>
<evidence type="ECO:0000313" key="1">
    <source>
        <dbReference type="EMBL" id="MBP1938089.1"/>
    </source>
</evidence>
<protein>
    <submittedName>
        <fullName evidence="1">Uncharacterized protein</fullName>
    </submittedName>
</protein>
<evidence type="ECO:0000313" key="2">
    <source>
        <dbReference type="Proteomes" id="UP001519273"/>
    </source>
</evidence>
<gene>
    <name evidence="1" type="ORF">J2Z20_003007</name>
</gene>
<comment type="caution">
    <text evidence="1">The sequence shown here is derived from an EMBL/GenBank/DDBJ whole genome shotgun (WGS) entry which is preliminary data.</text>
</comment>
<organism evidence="1 2">
    <name type="scientific">Paenibacillus sediminis</name>
    <dbReference type="NCBI Taxonomy" id="664909"/>
    <lineage>
        <taxon>Bacteria</taxon>
        <taxon>Bacillati</taxon>
        <taxon>Bacillota</taxon>
        <taxon>Bacilli</taxon>
        <taxon>Bacillales</taxon>
        <taxon>Paenibacillaceae</taxon>
        <taxon>Paenibacillus</taxon>
    </lineage>
</organism>
<keyword evidence="2" id="KW-1185">Reference proteome</keyword>
<dbReference type="EMBL" id="JAGGKP010000010">
    <property type="protein sequence ID" value="MBP1938089.1"/>
    <property type="molecule type" value="Genomic_DNA"/>
</dbReference>
<name>A0ABS4H6C4_9BACL</name>
<accession>A0ABS4H6C4</accession>
<proteinExistence type="predicted"/>